<evidence type="ECO:0008006" key="7">
    <source>
        <dbReference type="Google" id="ProtNLM"/>
    </source>
</evidence>
<protein>
    <recommendedName>
        <fullName evidence="7">No apical meristem-associated C-terminal domain-containing protein</fullName>
    </recommendedName>
</protein>
<gene>
    <name evidence="5" type="ORF">URODEC1_LOCUS85808</name>
</gene>
<organism evidence="5 6">
    <name type="scientific">Urochloa decumbens</name>
    <dbReference type="NCBI Taxonomy" id="240449"/>
    <lineage>
        <taxon>Eukaryota</taxon>
        <taxon>Viridiplantae</taxon>
        <taxon>Streptophyta</taxon>
        <taxon>Embryophyta</taxon>
        <taxon>Tracheophyta</taxon>
        <taxon>Spermatophyta</taxon>
        <taxon>Magnoliopsida</taxon>
        <taxon>Liliopsida</taxon>
        <taxon>Poales</taxon>
        <taxon>Poaceae</taxon>
        <taxon>PACMAD clade</taxon>
        <taxon>Panicoideae</taxon>
        <taxon>Panicodae</taxon>
        <taxon>Paniceae</taxon>
        <taxon>Melinidinae</taxon>
        <taxon>Urochloa</taxon>
    </lineage>
</organism>
<feature type="region of interest" description="Disordered" evidence="2">
    <location>
        <begin position="1"/>
        <end position="40"/>
    </location>
</feature>
<keyword evidence="1" id="KW-0175">Coiled coil</keyword>
<evidence type="ECO:0000256" key="2">
    <source>
        <dbReference type="SAM" id="MobiDB-lite"/>
    </source>
</evidence>
<evidence type="ECO:0000259" key="4">
    <source>
        <dbReference type="Pfam" id="PF14303"/>
    </source>
</evidence>
<keyword evidence="6" id="KW-1185">Reference proteome</keyword>
<feature type="domain" description="No apical meristem-associated C-terminal" evidence="4">
    <location>
        <begin position="228"/>
        <end position="407"/>
    </location>
</feature>
<name>A0ABC9DI96_9POAL</name>
<feature type="coiled-coil region" evidence="1">
    <location>
        <begin position="356"/>
        <end position="390"/>
    </location>
</feature>
<dbReference type="EMBL" id="OZ075143">
    <property type="protein sequence ID" value="CAL5039918.1"/>
    <property type="molecule type" value="Genomic_DNA"/>
</dbReference>
<feature type="compositionally biased region" description="Gly residues" evidence="2">
    <location>
        <begin position="10"/>
        <end position="39"/>
    </location>
</feature>
<dbReference type="PANTHER" id="PTHR45125">
    <property type="entry name" value="F21J9.4-RELATED"/>
    <property type="match status" value="1"/>
</dbReference>
<dbReference type="InterPro" id="IPR028002">
    <property type="entry name" value="Myb_DNA-bind_5"/>
</dbReference>
<evidence type="ECO:0000313" key="6">
    <source>
        <dbReference type="Proteomes" id="UP001497457"/>
    </source>
</evidence>
<evidence type="ECO:0000259" key="3">
    <source>
        <dbReference type="Pfam" id="PF13873"/>
    </source>
</evidence>
<reference evidence="5" key="1">
    <citation type="submission" date="2024-10" db="EMBL/GenBank/DDBJ databases">
        <authorList>
            <person name="Ryan C."/>
        </authorList>
    </citation>
    <scope>NUCLEOTIDE SEQUENCE [LARGE SCALE GENOMIC DNA]</scope>
</reference>
<dbReference type="PANTHER" id="PTHR45125:SF3">
    <property type="entry name" value="NO-APICAL-MERISTEM-ASSOCIATED CARBOXY-TERMINAL DOMAIN PROTEIN"/>
    <property type="match status" value="1"/>
</dbReference>
<sequence>MDPSQWSEGSQGGFPGGFPSGSQGGFPGAPQGGFPGGNNGPYPPGWNQYMCAYQAPPWYNPQAFQQFQNNVPVMNPSSSAAQAVALDEQGDASVLNDGTNAQEVQAEGYGRKGRQKKAGSRIKLSNFNPTEDVLLVKSYAEIGDDPITNTGQKKERFWERITERYNSERAGHPERSLRSLQSRFESISKEVSKFASWYARVVRENASGMTDADKTTKAAAKFAGALKRNFQYLHCWEIMQHLPKWQDPSGTAAAAGADVGQETINLGDEDGNPTESAGMRPMGRDSAKAAKKKASASAGSSSSTEYATRMQDLSLQRNALMQEEAVRKNERFQQLASINEKQLEDMRSHNLVMVECEREKTRIMREKHDMEKLKQDMDRQKEELLEEERILHIDLDACTPAQRLYYEERVSEVLEKVALRRRKRQEHQP</sequence>
<accession>A0ABC9DI96</accession>
<dbReference type="Pfam" id="PF13873">
    <property type="entry name" value="Myb_DNA-bind_5"/>
    <property type="match status" value="1"/>
</dbReference>
<dbReference type="Proteomes" id="UP001497457">
    <property type="component" value="Chromosome 33rd"/>
</dbReference>
<proteinExistence type="predicted"/>
<evidence type="ECO:0000313" key="5">
    <source>
        <dbReference type="EMBL" id="CAL5039918.1"/>
    </source>
</evidence>
<dbReference type="AlphaFoldDB" id="A0ABC9DI96"/>
<feature type="region of interest" description="Disordered" evidence="2">
    <location>
        <begin position="263"/>
        <end position="307"/>
    </location>
</feature>
<feature type="domain" description="Myb/SANT-like DNA-binding" evidence="3">
    <location>
        <begin position="149"/>
        <end position="190"/>
    </location>
</feature>
<dbReference type="Pfam" id="PF14303">
    <property type="entry name" value="NAM-associated"/>
    <property type="match status" value="1"/>
</dbReference>
<dbReference type="InterPro" id="IPR029466">
    <property type="entry name" value="NAM-associated_C"/>
</dbReference>
<evidence type="ECO:0000256" key="1">
    <source>
        <dbReference type="SAM" id="Coils"/>
    </source>
</evidence>